<proteinExistence type="predicted"/>
<dbReference type="PROSITE" id="PS50005">
    <property type="entry name" value="TPR"/>
    <property type="match status" value="1"/>
</dbReference>
<name>A0A840GDT9_RHOTE</name>
<dbReference type="AlphaFoldDB" id="A0A840GDT9"/>
<organism evidence="2 3">
    <name type="scientific">Rhodocyclus tenuis</name>
    <name type="common">Rhodospirillum tenue</name>
    <dbReference type="NCBI Taxonomy" id="1066"/>
    <lineage>
        <taxon>Bacteria</taxon>
        <taxon>Pseudomonadati</taxon>
        <taxon>Pseudomonadota</taxon>
        <taxon>Betaproteobacteria</taxon>
        <taxon>Rhodocyclales</taxon>
        <taxon>Rhodocyclaceae</taxon>
        <taxon>Rhodocyclus</taxon>
    </lineage>
</organism>
<dbReference type="SUPFAM" id="SSF48452">
    <property type="entry name" value="TPR-like"/>
    <property type="match status" value="1"/>
</dbReference>
<keyword evidence="1" id="KW-0802">TPR repeat</keyword>
<gene>
    <name evidence="2" type="ORF">GGD90_003208</name>
</gene>
<dbReference type="Proteomes" id="UP000587070">
    <property type="component" value="Unassembled WGS sequence"/>
</dbReference>
<evidence type="ECO:0000256" key="1">
    <source>
        <dbReference type="PROSITE-ProRule" id="PRU00339"/>
    </source>
</evidence>
<evidence type="ECO:0000313" key="2">
    <source>
        <dbReference type="EMBL" id="MBB4248808.1"/>
    </source>
</evidence>
<protein>
    <recommendedName>
        <fullName evidence="4">Tetratricopeptide repeat protein</fullName>
    </recommendedName>
</protein>
<dbReference type="OrthoDB" id="8774263at2"/>
<dbReference type="InterPro" id="IPR019734">
    <property type="entry name" value="TPR_rpt"/>
</dbReference>
<keyword evidence="3" id="KW-1185">Reference proteome</keyword>
<dbReference type="Gene3D" id="1.25.40.10">
    <property type="entry name" value="Tetratricopeptide repeat domain"/>
    <property type="match status" value="1"/>
</dbReference>
<evidence type="ECO:0000313" key="3">
    <source>
        <dbReference type="Proteomes" id="UP000587070"/>
    </source>
</evidence>
<accession>A0A840GDT9</accession>
<dbReference type="RefSeq" id="WP_153117683.1">
    <property type="nucleotide sequence ID" value="NZ_JACIGE010000014.1"/>
</dbReference>
<comment type="caution">
    <text evidence="2">The sequence shown here is derived from an EMBL/GenBank/DDBJ whole genome shotgun (WGS) entry which is preliminary data.</text>
</comment>
<dbReference type="EMBL" id="JACIGE010000014">
    <property type="protein sequence ID" value="MBB4248808.1"/>
    <property type="molecule type" value="Genomic_DNA"/>
</dbReference>
<reference evidence="2 3" key="1">
    <citation type="submission" date="2020-08" db="EMBL/GenBank/DDBJ databases">
        <title>Genome sequencing of Purple Non-Sulfur Bacteria from various extreme environments.</title>
        <authorList>
            <person name="Mayer M."/>
        </authorList>
    </citation>
    <scope>NUCLEOTIDE SEQUENCE [LARGE SCALE GENOMIC DNA]</scope>
    <source>
        <strain evidence="2 3">2761</strain>
    </source>
</reference>
<dbReference type="InterPro" id="IPR011990">
    <property type="entry name" value="TPR-like_helical_dom_sf"/>
</dbReference>
<feature type="repeat" description="TPR" evidence="1">
    <location>
        <begin position="178"/>
        <end position="211"/>
    </location>
</feature>
<sequence>MGRTKSSSGVQAVVERLTGQKPCPAYLRHAANKYLDSSLFPNSRRSEAGRAEKLANKEAELILLNALKLDEAFRGETETVAKIIQNELDPTELSRTIDDTQREINRRFEIYSYWREHFGTLKAILTDRQVDFKKQRLDEKLRQSQGQSPTTPPLPFALRAIQNLETIEERGRRGRWSAAEYAEQAEAYFALKDYAKASQKARDAITVEPNHARAWFIRVMVALHQRNRAIHEMQRQQMISEEVAEPMSAHETMARELADEQASIAASFHDDLNSILPKALSNWPRATRWQFEHADEYRIVRDIFIDQAFLTAMNGKRNAPSREVRTLNGLGPIWPSKHFPLFASETSDIKPELPQHPFSEDEVTLLRNLITERDKYRHTFFNVLGDGLLARNFKLLHLRWILQLDGYEKHWQEWSEEAEGYAPKRFEVEILHNRFLSRLWQSHKVRNTGSYAVHQTLNNWYHSINERNNSHSVDVLLDQYTQLFHNSFASHDYKTCFETAVLAEKYLKPSKLARSRTHHPDLELISYTAYSDTYWLYLQAISVVSAGLAEEAVNGQMLDCLLTASTLHEQFRKDDTWQWIEAEFYEEGGGDEYPVVPYEIDLREKRLWIDALTNQIAFSTVDQQEKILIELRSLEGSES</sequence>
<evidence type="ECO:0008006" key="4">
    <source>
        <dbReference type="Google" id="ProtNLM"/>
    </source>
</evidence>